<sequence length="85" mass="9483">MCIPVHTRDVPGPVTELLLVETNRCYVQLISIYNSTVVNARILGICERPGALCVDNYGNVLIFDRSSSSVGLYSRAFLGIIIRYY</sequence>
<dbReference type="WBParaSite" id="Minc3s01475g24127">
    <property type="protein sequence ID" value="Minc3s01475g24127"/>
    <property type="gene ID" value="Minc3s01475g24127"/>
</dbReference>
<dbReference type="AlphaFoldDB" id="A0A914MCJ7"/>
<dbReference type="Proteomes" id="UP000887563">
    <property type="component" value="Unplaced"/>
</dbReference>
<protein>
    <submittedName>
        <fullName evidence="2">Uncharacterized protein</fullName>
    </submittedName>
</protein>
<name>A0A914MCJ7_MELIC</name>
<evidence type="ECO:0000313" key="1">
    <source>
        <dbReference type="Proteomes" id="UP000887563"/>
    </source>
</evidence>
<organism evidence="1 2">
    <name type="scientific">Meloidogyne incognita</name>
    <name type="common">Southern root-knot nematode worm</name>
    <name type="synonym">Oxyuris incognita</name>
    <dbReference type="NCBI Taxonomy" id="6306"/>
    <lineage>
        <taxon>Eukaryota</taxon>
        <taxon>Metazoa</taxon>
        <taxon>Ecdysozoa</taxon>
        <taxon>Nematoda</taxon>
        <taxon>Chromadorea</taxon>
        <taxon>Rhabditida</taxon>
        <taxon>Tylenchina</taxon>
        <taxon>Tylenchomorpha</taxon>
        <taxon>Tylenchoidea</taxon>
        <taxon>Meloidogynidae</taxon>
        <taxon>Meloidogyninae</taxon>
        <taxon>Meloidogyne</taxon>
        <taxon>Meloidogyne incognita group</taxon>
    </lineage>
</organism>
<reference evidence="2" key="1">
    <citation type="submission" date="2022-11" db="UniProtKB">
        <authorList>
            <consortium name="WormBaseParasite"/>
        </authorList>
    </citation>
    <scope>IDENTIFICATION</scope>
</reference>
<keyword evidence="1" id="KW-1185">Reference proteome</keyword>
<evidence type="ECO:0000313" key="2">
    <source>
        <dbReference type="WBParaSite" id="Minc3s01475g24127"/>
    </source>
</evidence>
<proteinExistence type="predicted"/>
<accession>A0A914MCJ7</accession>